<dbReference type="Pfam" id="PF04389">
    <property type="entry name" value="Peptidase_M28"/>
    <property type="match status" value="1"/>
</dbReference>
<keyword evidence="1" id="KW-0812">Transmembrane</keyword>
<keyword evidence="5" id="KW-1185">Reference proteome</keyword>
<comment type="caution">
    <text evidence="4">The sequence shown here is derived from an EMBL/GenBank/DDBJ whole genome shotgun (WGS) entry which is preliminary data.</text>
</comment>
<feature type="transmembrane region" description="Helical" evidence="1">
    <location>
        <begin position="481"/>
        <end position="503"/>
    </location>
</feature>
<feature type="transmembrane region" description="Helical" evidence="1">
    <location>
        <begin position="358"/>
        <end position="383"/>
    </location>
</feature>
<dbReference type="Proteomes" id="UP000643701">
    <property type="component" value="Unassembled WGS sequence"/>
</dbReference>
<dbReference type="PANTHER" id="PTHR12147:SF26">
    <property type="entry name" value="PEPTIDASE M28 DOMAIN-CONTAINING PROTEIN"/>
    <property type="match status" value="1"/>
</dbReference>
<feature type="transmembrane region" description="Helical" evidence="1">
    <location>
        <begin position="509"/>
        <end position="530"/>
    </location>
</feature>
<dbReference type="InterPro" id="IPR007484">
    <property type="entry name" value="Peptidase_M28"/>
</dbReference>
<dbReference type="RefSeq" id="WP_166400700.1">
    <property type="nucleotide sequence ID" value="NZ_JAANAS010000072.1"/>
</dbReference>
<dbReference type="GO" id="GO:0006508">
    <property type="term" value="P:proteolysis"/>
    <property type="evidence" value="ECO:0007669"/>
    <property type="project" value="InterPro"/>
</dbReference>
<dbReference type="Gene3D" id="3.40.630.10">
    <property type="entry name" value="Zn peptidases"/>
    <property type="match status" value="1"/>
</dbReference>
<dbReference type="AlphaFoldDB" id="A0A967AE84"/>
<feature type="chain" id="PRO_5037445757" evidence="2">
    <location>
        <begin position="21"/>
        <end position="750"/>
    </location>
</feature>
<dbReference type="InterPro" id="IPR045175">
    <property type="entry name" value="M28_fam"/>
</dbReference>
<evidence type="ECO:0000256" key="1">
    <source>
        <dbReference type="SAM" id="Phobius"/>
    </source>
</evidence>
<proteinExistence type="predicted"/>
<keyword evidence="1" id="KW-1133">Transmembrane helix</keyword>
<evidence type="ECO:0000259" key="3">
    <source>
        <dbReference type="Pfam" id="PF04389"/>
    </source>
</evidence>
<gene>
    <name evidence="4" type="ORF">G7034_09370</name>
</gene>
<feature type="domain" description="Peptidase M28" evidence="3">
    <location>
        <begin position="100"/>
        <end position="287"/>
    </location>
</feature>
<evidence type="ECO:0000313" key="4">
    <source>
        <dbReference type="EMBL" id="NGZ90461.1"/>
    </source>
</evidence>
<feature type="transmembrane region" description="Helical" evidence="1">
    <location>
        <begin position="455"/>
        <end position="474"/>
    </location>
</feature>
<dbReference type="SUPFAM" id="SSF53187">
    <property type="entry name" value="Zn-dependent exopeptidases"/>
    <property type="match status" value="1"/>
</dbReference>
<feature type="transmembrane region" description="Helical" evidence="1">
    <location>
        <begin position="428"/>
        <end position="449"/>
    </location>
</feature>
<sequence>MKSTFSSLISLFVLAFMAWASLSYQSPTKVDVNLTNSDFDINNALGWVEDLSQHPRHVGSTFHDYTKTQIQNYLSDLEIENHSQSGFVSNASGNLTYAQNVVAKLPGTNEAKDALLIMAHYDSAMMHSLGAADNLTGVAVILETLRALKERNFKPENDIIILFSDAEEIGLLGAKLFVEDHPWAKNIGFTINFEARGTSGPSNLIIETNQGNKQIVKEFIHSNPSFPVANSLMYSVYQKLPNDTDSTVFRELLNVPGLFFAFIDNHQYYHTALDNFQNLSTYSLLHQAYYLNETLAHFSSINLSSLNDNEDLLYFNFPWLGMISFSMQWAFAFLAVSFIIYLGFTYYGVKKNMITPKLFFFSFLRLVSFMAISSMLIYGIWYLTKLLIPHYQDYIHGFYYNTHLYIAFCFAFVIGLGFLFYRTPTRKFSNLYASSPAFLVWFIVLFSALFYLPGLAYLSLPFSLLLVAHFLIYFNQTQKSYLKILFVLPMFMVLIPLLQNLIVGLGLDAMFLVAIFVALMFTSLLPVIGYYPFKKSFGYFAFCVAIFYWGNAYVKKGPSLKSPFFSSLNYEVDLDRNKAQWKSYNAYVTPWLSNVFSFKTSSDEILNNKADFREKLTKEADFIPFEKSNINLLRQNSFVVKPHADTHSIHLYSDNFKEVSQIKVNNQLLAKSNFDSSFLMSYYVVHQEPLSIEIISENSKTIKLDVQEKRYCVFDDNRLQLRKRPRSEIAMPFVTTDAILINYSINLNDE</sequence>
<organism evidence="4 5">
    <name type="scientific">Psychroflexus maritimus</name>
    <dbReference type="NCBI Taxonomy" id="2714865"/>
    <lineage>
        <taxon>Bacteria</taxon>
        <taxon>Pseudomonadati</taxon>
        <taxon>Bacteroidota</taxon>
        <taxon>Flavobacteriia</taxon>
        <taxon>Flavobacteriales</taxon>
        <taxon>Flavobacteriaceae</taxon>
        <taxon>Psychroflexus</taxon>
    </lineage>
</organism>
<feature type="transmembrane region" description="Helical" evidence="1">
    <location>
        <begin position="403"/>
        <end position="421"/>
    </location>
</feature>
<feature type="transmembrane region" description="Helical" evidence="1">
    <location>
        <begin position="329"/>
        <end position="349"/>
    </location>
</feature>
<feature type="signal peptide" evidence="2">
    <location>
        <begin position="1"/>
        <end position="20"/>
    </location>
</feature>
<dbReference type="PANTHER" id="PTHR12147">
    <property type="entry name" value="METALLOPEPTIDASE M28 FAMILY MEMBER"/>
    <property type="match status" value="1"/>
</dbReference>
<dbReference type="EMBL" id="JAANAS010000072">
    <property type="protein sequence ID" value="NGZ90461.1"/>
    <property type="molecule type" value="Genomic_DNA"/>
</dbReference>
<evidence type="ECO:0000313" key="5">
    <source>
        <dbReference type="Proteomes" id="UP000643701"/>
    </source>
</evidence>
<reference evidence="4" key="1">
    <citation type="submission" date="2020-03" db="EMBL/GenBank/DDBJ databases">
        <title>Psychroflexus Maritimus sp. nov., isolate from marine sediment.</title>
        <authorList>
            <person name="Zhong Y.-L."/>
        </authorList>
    </citation>
    <scope>NUCLEOTIDE SEQUENCE</scope>
    <source>
        <strain evidence="4">C1</strain>
    </source>
</reference>
<protein>
    <submittedName>
        <fullName evidence="4">M20/M25/M40 family metallo-hydrolase</fullName>
    </submittedName>
</protein>
<keyword evidence="1" id="KW-0472">Membrane</keyword>
<evidence type="ECO:0000256" key="2">
    <source>
        <dbReference type="SAM" id="SignalP"/>
    </source>
</evidence>
<name>A0A967AE84_9FLAO</name>
<accession>A0A967AE84</accession>
<dbReference type="GO" id="GO:0008235">
    <property type="term" value="F:metalloexopeptidase activity"/>
    <property type="evidence" value="ECO:0007669"/>
    <property type="project" value="InterPro"/>
</dbReference>
<feature type="transmembrane region" description="Helical" evidence="1">
    <location>
        <begin position="537"/>
        <end position="554"/>
    </location>
</feature>
<keyword evidence="2" id="KW-0732">Signal</keyword>